<keyword evidence="2" id="KW-0560">Oxidoreductase</keyword>
<evidence type="ECO:0000313" key="6">
    <source>
        <dbReference type="Proteomes" id="UP000006286"/>
    </source>
</evidence>
<evidence type="ECO:0000259" key="4">
    <source>
        <dbReference type="SMART" id="SM00822"/>
    </source>
</evidence>
<organism evidence="5 6">
    <name type="scientific">Alcanivorax dieselolei (strain DSM 16502 / CGMCC 1.3690 / MCCC 1A00001 / B-5)</name>
    <name type="common">Alloalcanivorax dieselolei</name>
    <dbReference type="NCBI Taxonomy" id="930169"/>
    <lineage>
        <taxon>Bacteria</taxon>
        <taxon>Pseudomonadati</taxon>
        <taxon>Pseudomonadota</taxon>
        <taxon>Gammaproteobacteria</taxon>
        <taxon>Oceanospirillales</taxon>
        <taxon>Alcanivoracaceae</taxon>
        <taxon>Alloalcanivorax</taxon>
    </lineage>
</organism>
<accession>K0CC18</accession>
<dbReference type="OrthoDB" id="7301144at2"/>
<name>K0CC18_ALCDB</name>
<feature type="domain" description="Ketoreductase" evidence="4">
    <location>
        <begin position="7"/>
        <end position="171"/>
    </location>
</feature>
<dbReference type="Pfam" id="PF00106">
    <property type="entry name" value="adh_short"/>
    <property type="match status" value="1"/>
</dbReference>
<comment type="similarity">
    <text evidence="1 3">Belongs to the short-chain dehydrogenases/reductases (SDR) family.</text>
</comment>
<dbReference type="EMBL" id="CP003466">
    <property type="protein sequence ID" value="AFT69197.1"/>
    <property type="molecule type" value="Genomic_DNA"/>
</dbReference>
<evidence type="ECO:0000313" key="5">
    <source>
        <dbReference type="EMBL" id="AFT69197.1"/>
    </source>
</evidence>
<dbReference type="Gene3D" id="3.40.50.720">
    <property type="entry name" value="NAD(P)-binding Rossmann-like Domain"/>
    <property type="match status" value="1"/>
</dbReference>
<proteinExistence type="inferred from homology"/>
<dbReference type="GO" id="GO:0016491">
    <property type="term" value="F:oxidoreductase activity"/>
    <property type="evidence" value="ECO:0007669"/>
    <property type="project" value="UniProtKB-KW"/>
</dbReference>
<dbReference type="InterPro" id="IPR002347">
    <property type="entry name" value="SDR_fam"/>
</dbReference>
<dbReference type="PANTHER" id="PTHR44196">
    <property type="entry name" value="DEHYDROGENASE/REDUCTASE SDR FAMILY MEMBER 7B"/>
    <property type="match status" value="1"/>
</dbReference>
<dbReference type="InterPro" id="IPR036291">
    <property type="entry name" value="NAD(P)-bd_dom_sf"/>
</dbReference>
<dbReference type="PRINTS" id="PR00081">
    <property type="entry name" value="GDHRDH"/>
</dbReference>
<dbReference type="HOGENOM" id="CLU_010194_2_1_6"/>
<dbReference type="STRING" id="930169.B5T_00913"/>
<keyword evidence="6" id="KW-1185">Reference proteome</keyword>
<dbReference type="PANTHER" id="PTHR44196:SF1">
    <property type="entry name" value="DEHYDROGENASE_REDUCTASE SDR FAMILY MEMBER 7B"/>
    <property type="match status" value="1"/>
</dbReference>
<dbReference type="NCBIfam" id="NF006123">
    <property type="entry name" value="PRK08267.1"/>
    <property type="match status" value="1"/>
</dbReference>
<dbReference type="Proteomes" id="UP000006286">
    <property type="component" value="Chromosome"/>
</dbReference>
<dbReference type="eggNOG" id="COG4221">
    <property type="taxonomic scope" value="Bacteria"/>
</dbReference>
<evidence type="ECO:0000256" key="1">
    <source>
        <dbReference type="ARBA" id="ARBA00006484"/>
    </source>
</evidence>
<dbReference type="SMART" id="SM00822">
    <property type="entry name" value="PKS_KR"/>
    <property type="match status" value="1"/>
</dbReference>
<sequence length="257" mass="27534">MIPATTKSILITGAASGIGLATARHFHQHGWRVGLLDVNETALAGLARDLDGAWFHPLDVTDAEACARAVSAFSGDGALDALFNCAGILRMGRFEAISAEQHKRIIDINVTGLVNMSLAALPALRRADAPVVINMSSASALYGVPHLASYSASKFAVRGLTEALNIEWKRLGIRVVDVMPPFVKTPMVEEADYQAPVVSRLGVKLKAEDIAAKVWEAAAREVPVHNPVGGVFKMIKLLDKLLPSASTRLTMTFLSRE</sequence>
<evidence type="ECO:0000256" key="2">
    <source>
        <dbReference type="ARBA" id="ARBA00023002"/>
    </source>
</evidence>
<dbReference type="RefSeq" id="WP_014993278.1">
    <property type="nucleotide sequence ID" value="NC_018691.1"/>
</dbReference>
<dbReference type="SUPFAM" id="SSF51735">
    <property type="entry name" value="NAD(P)-binding Rossmann-fold domains"/>
    <property type="match status" value="1"/>
</dbReference>
<dbReference type="GO" id="GO:0016020">
    <property type="term" value="C:membrane"/>
    <property type="evidence" value="ECO:0007669"/>
    <property type="project" value="TreeGrafter"/>
</dbReference>
<dbReference type="PRINTS" id="PR00080">
    <property type="entry name" value="SDRFAMILY"/>
</dbReference>
<gene>
    <name evidence="5" type="ordered locus">B5T_00913</name>
</gene>
<reference evidence="5 6" key="1">
    <citation type="journal article" date="2012" name="J. Bacteriol.">
        <title>Complete genome sequence of Alcanivorax dieselolei type strain B5.</title>
        <authorList>
            <person name="Lai Q."/>
            <person name="Li W."/>
            <person name="Shao Z."/>
        </authorList>
    </citation>
    <scope>NUCLEOTIDE SEQUENCE [LARGE SCALE GENOMIC DNA]</scope>
    <source>
        <strain evidence="6">DSM 16502 / CGMCC 1.3690 / B-5</strain>
    </source>
</reference>
<protein>
    <submittedName>
        <fullName evidence="5">Short chain dehydrogenase/reductase, putative</fullName>
    </submittedName>
</protein>
<dbReference type="AlphaFoldDB" id="K0CC18"/>
<dbReference type="InterPro" id="IPR057326">
    <property type="entry name" value="KR_dom"/>
</dbReference>
<dbReference type="KEGG" id="adi:B5T_00913"/>
<evidence type="ECO:0000256" key="3">
    <source>
        <dbReference type="RuleBase" id="RU000363"/>
    </source>
</evidence>
<dbReference type="PATRIC" id="fig|930169.3.peg.898"/>